<evidence type="ECO:0000259" key="1">
    <source>
        <dbReference type="Pfam" id="PF01636"/>
    </source>
</evidence>
<feature type="domain" description="Aminoglycoside phosphotransferase" evidence="1">
    <location>
        <begin position="46"/>
        <end position="271"/>
    </location>
</feature>
<dbReference type="InterPro" id="IPR011009">
    <property type="entry name" value="Kinase-like_dom_sf"/>
</dbReference>
<dbReference type="Proteomes" id="UP001610818">
    <property type="component" value="Unassembled WGS sequence"/>
</dbReference>
<dbReference type="InterPro" id="IPR002575">
    <property type="entry name" value="Aminoglycoside_PTrfase"/>
</dbReference>
<accession>A0ABW7QMZ7</accession>
<dbReference type="PIRSF" id="PIRSF000707">
    <property type="entry name" value="Hygromycin-B_kinase"/>
    <property type="match status" value="1"/>
</dbReference>
<evidence type="ECO:0000313" key="2">
    <source>
        <dbReference type="EMBL" id="MFH8545550.1"/>
    </source>
</evidence>
<gene>
    <name evidence="2" type="ORF">ACH4F9_11200</name>
</gene>
<dbReference type="PANTHER" id="PTHR21310:SF15">
    <property type="entry name" value="AMINOGLYCOSIDE PHOSPHOTRANSFERASE DOMAIN-CONTAINING PROTEIN"/>
    <property type="match status" value="1"/>
</dbReference>
<evidence type="ECO:0000313" key="3">
    <source>
        <dbReference type="Proteomes" id="UP001610818"/>
    </source>
</evidence>
<dbReference type="PANTHER" id="PTHR21310">
    <property type="entry name" value="AMINOGLYCOSIDE PHOSPHOTRANSFERASE-RELATED-RELATED"/>
    <property type="match status" value="1"/>
</dbReference>
<name>A0ABW7QMZ7_9ACTN</name>
<comment type="caution">
    <text evidence="2">The sequence shown here is derived from an EMBL/GenBank/DDBJ whole genome shotgun (WGS) entry which is preliminary data.</text>
</comment>
<protein>
    <submittedName>
        <fullName evidence="2">Phosphotransferase family protein</fullName>
    </submittedName>
</protein>
<dbReference type="Gene3D" id="3.90.1200.10">
    <property type="match status" value="1"/>
</dbReference>
<dbReference type="EMBL" id="JBIRGQ010000002">
    <property type="protein sequence ID" value="MFH8545550.1"/>
    <property type="molecule type" value="Genomic_DNA"/>
</dbReference>
<sequence>MLPAVETDEQWDLIVPDDAVMRPGVEDLCRRLGLNGAPLDRFTEGTQPVYAVGDDLVLKLFPGAVADDGLVEERVLSHLQGRLPVPTPRVHGSGAYENGWRYVLMSRLPGEDLAAAWPRVPRADRERLVTEAGEALAALHALDPEPLADVLGPGDWGAFLDKQRANAAARQRERGLPESWVEQIPGFLDAVPLRADAPRVLLHTEFMRQHLLVGPVDGRLGLTGLFDFEPAMIGDRAYDFVGVGLFVTRAEPGLLGRFMRAYGHTFEPRELLAHTLLHVYSSLPWYLRELPAPPEPTLDALALTWFDTGGA</sequence>
<dbReference type="InterPro" id="IPR051678">
    <property type="entry name" value="AGP_Transferase"/>
</dbReference>
<organism evidence="2 3">
    <name type="scientific">Streptomyces longisporoflavus</name>
    <dbReference type="NCBI Taxonomy" id="28044"/>
    <lineage>
        <taxon>Bacteria</taxon>
        <taxon>Bacillati</taxon>
        <taxon>Actinomycetota</taxon>
        <taxon>Actinomycetes</taxon>
        <taxon>Kitasatosporales</taxon>
        <taxon>Streptomycetaceae</taxon>
        <taxon>Streptomyces</taxon>
    </lineage>
</organism>
<reference evidence="2 3" key="1">
    <citation type="submission" date="2024-10" db="EMBL/GenBank/DDBJ databases">
        <title>The Natural Products Discovery Center: Release of the First 8490 Sequenced Strains for Exploring Actinobacteria Biosynthetic Diversity.</title>
        <authorList>
            <person name="Kalkreuter E."/>
            <person name="Kautsar S.A."/>
            <person name="Yang D."/>
            <person name="Bader C.D."/>
            <person name="Teijaro C.N."/>
            <person name="Fluegel L."/>
            <person name="Davis C.M."/>
            <person name="Simpson J.R."/>
            <person name="Lauterbach L."/>
            <person name="Steele A.D."/>
            <person name="Gui C."/>
            <person name="Meng S."/>
            <person name="Li G."/>
            <person name="Viehrig K."/>
            <person name="Ye F."/>
            <person name="Su P."/>
            <person name="Kiefer A.F."/>
            <person name="Nichols A."/>
            <person name="Cepeda A.J."/>
            <person name="Yan W."/>
            <person name="Fan B."/>
            <person name="Jiang Y."/>
            <person name="Adhikari A."/>
            <person name="Zheng C.-J."/>
            <person name="Schuster L."/>
            <person name="Cowan T.M."/>
            <person name="Smanski M.J."/>
            <person name="Chevrette M.G."/>
            <person name="De Carvalho L.P.S."/>
            <person name="Shen B."/>
        </authorList>
    </citation>
    <scope>NUCLEOTIDE SEQUENCE [LARGE SCALE GENOMIC DNA]</scope>
    <source>
        <strain evidence="2 3">NPDC017990</strain>
    </source>
</reference>
<dbReference type="CDD" id="cd05120">
    <property type="entry name" value="APH_ChoK_like"/>
    <property type="match status" value="1"/>
</dbReference>
<keyword evidence="3" id="KW-1185">Reference proteome</keyword>
<dbReference type="Pfam" id="PF01636">
    <property type="entry name" value="APH"/>
    <property type="match status" value="1"/>
</dbReference>
<proteinExistence type="predicted"/>
<dbReference type="InterPro" id="IPR016259">
    <property type="entry name" value="Hygromycin-B_Kinase"/>
</dbReference>
<dbReference type="RefSeq" id="WP_397710666.1">
    <property type="nucleotide sequence ID" value="NZ_JBIRGN010000002.1"/>
</dbReference>
<dbReference type="SUPFAM" id="SSF56112">
    <property type="entry name" value="Protein kinase-like (PK-like)"/>
    <property type="match status" value="1"/>
</dbReference>